<name>A0ABS2D0H3_9FLAO</name>
<dbReference type="InterPro" id="IPR053147">
    <property type="entry name" value="Hsp_HslJ-like"/>
</dbReference>
<dbReference type="Gene3D" id="2.40.128.640">
    <property type="match status" value="1"/>
</dbReference>
<feature type="domain" description="DUF306" evidence="2">
    <location>
        <begin position="189"/>
        <end position="297"/>
    </location>
</feature>
<dbReference type="Proteomes" id="UP000759529">
    <property type="component" value="Unassembled WGS sequence"/>
</dbReference>
<feature type="chain" id="PRO_5046033622" evidence="1">
    <location>
        <begin position="18"/>
        <end position="300"/>
    </location>
</feature>
<organism evidence="3 4">
    <name type="scientific">Flavobacterium macrobrachii</name>
    <dbReference type="NCBI Taxonomy" id="591204"/>
    <lineage>
        <taxon>Bacteria</taxon>
        <taxon>Pseudomonadati</taxon>
        <taxon>Bacteroidota</taxon>
        <taxon>Flavobacteriia</taxon>
        <taxon>Flavobacteriales</taxon>
        <taxon>Flavobacteriaceae</taxon>
        <taxon>Flavobacterium</taxon>
    </lineage>
</organism>
<keyword evidence="4" id="KW-1185">Reference proteome</keyword>
<dbReference type="PROSITE" id="PS51257">
    <property type="entry name" value="PROKAR_LIPOPROTEIN"/>
    <property type="match status" value="1"/>
</dbReference>
<dbReference type="InterPro" id="IPR007298">
    <property type="entry name" value="Cu-R_lipoprotein_NlpE"/>
</dbReference>
<evidence type="ECO:0000313" key="4">
    <source>
        <dbReference type="Proteomes" id="UP000759529"/>
    </source>
</evidence>
<gene>
    <name evidence="3" type="ORF">H9X54_013665</name>
</gene>
<evidence type="ECO:0000313" key="3">
    <source>
        <dbReference type="EMBL" id="MBM6500339.1"/>
    </source>
</evidence>
<comment type="caution">
    <text evidence="3">The sequence shown here is derived from an EMBL/GenBank/DDBJ whole genome shotgun (WGS) entry which is preliminary data.</text>
</comment>
<evidence type="ECO:0000256" key="1">
    <source>
        <dbReference type="SAM" id="SignalP"/>
    </source>
</evidence>
<sequence>MKSKLVTLAMVFSFLFACQQKETEQKNTQKDTVLSQVTDGHNAKSSIDYVGIYKGILPCADCEGLETTVVINENNTYCVKTKYLGKGEKVFEKKGTFSWNKSGNTIILNDMENAPKFYFVGENNLTQLDMEGKKITGGLAEDYILSKQHVSNVTMENSEHDNQSTVNLNDRIEAKTIIKKGNPAVGKFTLAETKWKLVELNTKVIKQKGKKDYFLKLNSKDGRFSAFAGCNNMMGNYVMKTSFSLSFSTVASTMMACPEMDLEQKFVKMLEKVDSYVIVEDELQLVKGKMAPLARFKAIK</sequence>
<dbReference type="EMBL" id="JACSOD020000502">
    <property type="protein sequence ID" value="MBM6500339.1"/>
    <property type="molecule type" value="Genomic_DNA"/>
</dbReference>
<reference evidence="3 4" key="1">
    <citation type="submission" date="2021-02" db="EMBL/GenBank/DDBJ databases">
        <authorList>
            <person name="Jung H.S."/>
            <person name="Chun B.H."/>
            <person name="Jeon C.O."/>
        </authorList>
    </citation>
    <scope>NUCLEOTIDE SEQUENCE [LARGE SCALE GENOMIC DNA]</scope>
    <source>
        <strain evidence="3 4">LMG 25203</strain>
    </source>
</reference>
<dbReference type="Pfam" id="PF04170">
    <property type="entry name" value="NlpE"/>
    <property type="match status" value="1"/>
</dbReference>
<dbReference type="InterPro" id="IPR005184">
    <property type="entry name" value="DUF306_Meta_HslJ"/>
</dbReference>
<feature type="signal peptide" evidence="1">
    <location>
        <begin position="1"/>
        <end position="17"/>
    </location>
</feature>
<dbReference type="InterPro" id="IPR038670">
    <property type="entry name" value="HslJ-like_sf"/>
</dbReference>
<dbReference type="Pfam" id="PF03724">
    <property type="entry name" value="META"/>
    <property type="match status" value="1"/>
</dbReference>
<keyword evidence="1" id="KW-0732">Signal</keyword>
<dbReference type="PANTHER" id="PTHR35535:SF1">
    <property type="entry name" value="HEAT SHOCK PROTEIN HSLJ"/>
    <property type="match status" value="1"/>
</dbReference>
<dbReference type="PANTHER" id="PTHR35535">
    <property type="entry name" value="HEAT SHOCK PROTEIN HSLJ"/>
    <property type="match status" value="1"/>
</dbReference>
<protein>
    <submittedName>
        <fullName evidence="3">Copper resistance protein NlpE N-terminal domain-containing protein</fullName>
    </submittedName>
</protein>
<dbReference type="RefSeq" id="WP_187656639.1">
    <property type="nucleotide sequence ID" value="NZ_JACSOD020000502.1"/>
</dbReference>
<proteinExistence type="predicted"/>
<accession>A0ABS2D0H3</accession>
<dbReference type="Gene3D" id="2.40.128.270">
    <property type="match status" value="1"/>
</dbReference>
<evidence type="ECO:0000259" key="2">
    <source>
        <dbReference type="Pfam" id="PF03724"/>
    </source>
</evidence>